<dbReference type="PROSITE" id="PS50102">
    <property type="entry name" value="RRM"/>
    <property type="match status" value="2"/>
</dbReference>
<evidence type="ECO:0000256" key="5">
    <source>
        <dbReference type="SAM" id="MobiDB-lite"/>
    </source>
</evidence>
<dbReference type="OrthoDB" id="6159137at2759"/>
<dbReference type="SMART" id="SM00361">
    <property type="entry name" value="RRM_1"/>
    <property type="match status" value="2"/>
</dbReference>
<accession>A0A2R5GWV8</accession>
<reference evidence="7 8" key="1">
    <citation type="submission" date="2017-12" db="EMBL/GenBank/DDBJ databases">
        <title>Sequencing, de novo assembly and annotation of complete genome of a new Thraustochytrid species, strain FCC1311.</title>
        <authorList>
            <person name="Sedici K."/>
            <person name="Godart F."/>
            <person name="Aiese Cigliano R."/>
            <person name="Sanseverino W."/>
            <person name="Barakat M."/>
            <person name="Ortet P."/>
            <person name="Marechal E."/>
            <person name="Cagnac O."/>
            <person name="Amato A."/>
        </authorList>
    </citation>
    <scope>NUCLEOTIDE SEQUENCE [LARGE SCALE GENOMIC DNA]</scope>
</reference>
<feature type="compositionally biased region" description="Basic and acidic residues" evidence="5">
    <location>
        <begin position="195"/>
        <end position="212"/>
    </location>
</feature>
<dbReference type="EMBL" id="BEYU01000122">
    <property type="protein sequence ID" value="GBG32424.1"/>
    <property type="molecule type" value="Genomic_DNA"/>
</dbReference>
<dbReference type="InterPro" id="IPR029123">
    <property type="entry name" value="RBM39_linker"/>
</dbReference>
<dbReference type="CDD" id="cd12285">
    <property type="entry name" value="RRM3_RBM39_like"/>
    <property type="match status" value="1"/>
</dbReference>
<keyword evidence="8" id="KW-1185">Reference proteome</keyword>
<proteinExistence type="predicted"/>
<dbReference type="GO" id="GO:0006397">
    <property type="term" value="P:mRNA processing"/>
    <property type="evidence" value="ECO:0007669"/>
    <property type="project" value="InterPro"/>
</dbReference>
<dbReference type="GO" id="GO:0005634">
    <property type="term" value="C:nucleus"/>
    <property type="evidence" value="ECO:0007669"/>
    <property type="project" value="InterPro"/>
</dbReference>
<feature type="domain" description="RRM" evidence="6">
    <location>
        <begin position="317"/>
        <end position="401"/>
    </location>
</feature>
<evidence type="ECO:0000313" key="8">
    <source>
        <dbReference type="Proteomes" id="UP000241890"/>
    </source>
</evidence>
<dbReference type="SUPFAM" id="SSF54928">
    <property type="entry name" value="RNA-binding domain, RBD"/>
    <property type="match status" value="2"/>
</dbReference>
<dbReference type="Pfam" id="PF15519">
    <property type="entry name" value="RBM39linker"/>
    <property type="match status" value="1"/>
</dbReference>
<evidence type="ECO:0000256" key="3">
    <source>
        <dbReference type="ARBA" id="ARBA00022884"/>
    </source>
</evidence>
<evidence type="ECO:0000259" key="6">
    <source>
        <dbReference type="PROSITE" id="PS50102"/>
    </source>
</evidence>
<dbReference type="InterPro" id="IPR003954">
    <property type="entry name" value="RRM_euk-type"/>
</dbReference>
<dbReference type="PANTHER" id="PTHR48036">
    <property type="entry name" value="SPLICING FACTOR (PAD-1), PUTATIVE (AFU_ORTHOLOGUE AFUA_1G15810)-RELATED"/>
    <property type="match status" value="1"/>
</dbReference>
<feature type="compositionally biased region" description="Basic residues" evidence="5">
    <location>
        <begin position="147"/>
        <end position="159"/>
    </location>
</feature>
<keyword evidence="1" id="KW-0597">Phosphoprotein</keyword>
<dbReference type="GO" id="GO:0003723">
    <property type="term" value="F:RNA binding"/>
    <property type="evidence" value="ECO:0007669"/>
    <property type="project" value="UniProtKB-UniRule"/>
</dbReference>
<keyword evidence="2" id="KW-0677">Repeat</keyword>
<dbReference type="InterPro" id="IPR012677">
    <property type="entry name" value="Nucleotide-bd_a/b_plait_sf"/>
</dbReference>
<evidence type="ECO:0000313" key="7">
    <source>
        <dbReference type="EMBL" id="GBG32424.1"/>
    </source>
</evidence>
<evidence type="ECO:0000256" key="2">
    <source>
        <dbReference type="ARBA" id="ARBA00022737"/>
    </source>
</evidence>
<dbReference type="Gene3D" id="3.30.70.330">
    <property type="match status" value="2"/>
</dbReference>
<feature type="compositionally biased region" description="Low complexity" evidence="5">
    <location>
        <begin position="216"/>
        <end position="225"/>
    </location>
</feature>
<dbReference type="InterPro" id="IPR000504">
    <property type="entry name" value="RRM_dom"/>
</dbReference>
<gene>
    <name evidence="7" type="ORF">FCC1311_086492</name>
</gene>
<protein>
    <submittedName>
        <fullName evidence="7">RNA-binding protein, putative</fullName>
    </submittedName>
</protein>
<feature type="region of interest" description="Disordered" evidence="5">
    <location>
        <begin position="145"/>
        <end position="225"/>
    </location>
</feature>
<feature type="domain" description="RRM" evidence="6">
    <location>
        <begin position="76"/>
        <end position="154"/>
    </location>
</feature>
<sequence>MTDTSARGRSGCPNCVQDREKALQLSGKPFVFSDGRQGFPCVVTAADVVVGGASSVTPTSASTRATSAKDVPEDYTRVYLSNLLIAFNEEDVRKLCVEYGDVRSIDVLRNPHTRISRGFAYVEFSDTDGAHRAVRGLNLKVVEGQRLRAKPARGHNKVKGKSDSRPSSASARANGSTGSTAGAAAAATTNIHAPRTSDRDGDSRKADADEKGNQGSSHRSSSTSAATLWALDGGSKRGVAMTPADRLSLMAELGGGRGSEMLREANAKAQQASSAKAAVASANDVAKPATAVAAAAAVTPTSKGQLGASQASAQDLRHLVISNMFDPKSEEGHDWDKEIAEDLRDECAKFGKVISCVVDRHSPEGKAFLAFSSPQEAAAAEKVLHGRWFDKRQLKVRFLTEAAFRGQLPK</sequence>
<dbReference type="Pfam" id="PF00076">
    <property type="entry name" value="RRM_1"/>
    <property type="match status" value="2"/>
</dbReference>
<feature type="compositionally biased region" description="Low complexity" evidence="5">
    <location>
        <begin position="165"/>
        <end position="189"/>
    </location>
</feature>
<dbReference type="InterPro" id="IPR006509">
    <property type="entry name" value="RBM39_SF"/>
</dbReference>
<evidence type="ECO:0000256" key="4">
    <source>
        <dbReference type="PROSITE-ProRule" id="PRU00176"/>
    </source>
</evidence>
<dbReference type="AlphaFoldDB" id="A0A2R5GWV8"/>
<evidence type="ECO:0000256" key="1">
    <source>
        <dbReference type="ARBA" id="ARBA00022553"/>
    </source>
</evidence>
<dbReference type="InParanoid" id="A0A2R5GWV8"/>
<comment type="caution">
    <text evidence="7">The sequence shown here is derived from an EMBL/GenBank/DDBJ whole genome shotgun (WGS) entry which is preliminary data.</text>
</comment>
<dbReference type="SMART" id="SM00360">
    <property type="entry name" value="RRM"/>
    <property type="match status" value="2"/>
</dbReference>
<organism evidence="7 8">
    <name type="scientific">Hondaea fermentalgiana</name>
    <dbReference type="NCBI Taxonomy" id="2315210"/>
    <lineage>
        <taxon>Eukaryota</taxon>
        <taxon>Sar</taxon>
        <taxon>Stramenopiles</taxon>
        <taxon>Bigyra</taxon>
        <taxon>Labyrinthulomycetes</taxon>
        <taxon>Thraustochytrida</taxon>
        <taxon>Thraustochytriidae</taxon>
        <taxon>Hondaea</taxon>
    </lineage>
</organism>
<dbReference type="InterPro" id="IPR035979">
    <property type="entry name" value="RBD_domain_sf"/>
</dbReference>
<name>A0A2R5GWV8_9STRA</name>
<dbReference type="CDD" id="cd00590">
    <property type="entry name" value="RRM_SF"/>
    <property type="match status" value="1"/>
</dbReference>
<keyword evidence="3 4" id="KW-0694">RNA-binding</keyword>
<dbReference type="Proteomes" id="UP000241890">
    <property type="component" value="Unassembled WGS sequence"/>
</dbReference>